<evidence type="ECO:0000256" key="1">
    <source>
        <dbReference type="SAM" id="Phobius"/>
    </source>
</evidence>
<protein>
    <submittedName>
        <fullName evidence="2">Uncharacterized protein</fullName>
    </submittedName>
</protein>
<reference evidence="2 3" key="1">
    <citation type="journal article" date="2019" name="ISME J.">
        <title>Insights into ecological role of a new deltaproteobacterial order Candidatus Acidulodesulfobacterales by metagenomics and metatranscriptomics.</title>
        <authorList>
            <person name="Tan S."/>
            <person name="Liu J."/>
            <person name="Fang Y."/>
            <person name="Hedlund B.P."/>
            <person name="Lian Z.H."/>
            <person name="Huang L.Y."/>
            <person name="Li J.T."/>
            <person name="Huang L.N."/>
            <person name="Li W.J."/>
            <person name="Jiang H.C."/>
            <person name="Dong H.L."/>
            <person name="Shu W.S."/>
        </authorList>
    </citation>
    <scope>NUCLEOTIDE SEQUENCE [LARGE SCALE GENOMIC DNA]</scope>
    <source>
        <strain evidence="2">AP1</strain>
    </source>
</reference>
<gene>
    <name evidence="2" type="ORF">EVG15_06660</name>
</gene>
<name>A0A519BM19_9DELT</name>
<comment type="caution">
    <text evidence="2">The sequence shown here is derived from an EMBL/GenBank/DDBJ whole genome shotgun (WGS) entry which is preliminary data.</text>
</comment>
<keyword evidence="1" id="KW-1133">Transmembrane helix</keyword>
<dbReference type="EMBL" id="SGBB01000011">
    <property type="protein sequence ID" value="RZD18279.1"/>
    <property type="molecule type" value="Genomic_DNA"/>
</dbReference>
<organism evidence="2 3">
    <name type="scientific">Candidatus Acididesulfobacter diazotrophicus</name>
    <dbReference type="NCBI Taxonomy" id="2597226"/>
    <lineage>
        <taxon>Bacteria</taxon>
        <taxon>Deltaproteobacteria</taxon>
        <taxon>Candidatus Acidulodesulfobacterales</taxon>
        <taxon>Candidatus Acididesulfobacter</taxon>
    </lineage>
</organism>
<evidence type="ECO:0000313" key="3">
    <source>
        <dbReference type="Proteomes" id="UP000319296"/>
    </source>
</evidence>
<proteinExistence type="predicted"/>
<sequence length="245" mass="29782">MKQINNMILAIYKILLEILKLSSKDLFKNKKLVLFFAVIMLFAFNLSGWATYSTPNAYSAGFISVSTPNFAFSFGDGVNAYYYPPFQTYIYGYNGYYYRWYNNSWIYASAYSGPWFPLSPAIYLPAPLLYGPPPPIITYRPYFIWWRSNIGPWYRTYHPGWWVRHHAYLRHYNLWRSHAGRFYAKHPFYRPKMRKIFRRNAIRNRNRAIQQRGRIIRQNRNRNRLLKQQRNAIRNRNRIFRHRKK</sequence>
<keyword evidence="1" id="KW-0812">Transmembrane</keyword>
<dbReference type="Proteomes" id="UP000319296">
    <property type="component" value="Unassembled WGS sequence"/>
</dbReference>
<keyword evidence="1" id="KW-0472">Membrane</keyword>
<feature type="transmembrane region" description="Helical" evidence="1">
    <location>
        <begin position="32"/>
        <end position="52"/>
    </location>
</feature>
<evidence type="ECO:0000313" key="2">
    <source>
        <dbReference type="EMBL" id="RZD18279.1"/>
    </source>
</evidence>
<accession>A0A519BM19</accession>
<dbReference type="AlphaFoldDB" id="A0A519BM19"/>